<protein>
    <submittedName>
        <fullName evidence="2">Uncharacterized protein</fullName>
    </submittedName>
</protein>
<feature type="compositionally biased region" description="Gly residues" evidence="1">
    <location>
        <begin position="89"/>
        <end position="98"/>
    </location>
</feature>
<accession>A0A3M0KN64</accession>
<dbReference type="Proteomes" id="UP000269221">
    <property type="component" value="Unassembled WGS sequence"/>
</dbReference>
<comment type="caution">
    <text evidence="2">The sequence shown here is derived from an EMBL/GenBank/DDBJ whole genome shotgun (WGS) entry which is preliminary data.</text>
</comment>
<evidence type="ECO:0000313" key="2">
    <source>
        <dbReference type="EMBL" id="RMC14493.1"/>
    </source>
</evidence>
<name>A0A3M0KN64_HIRRU</name>
<evidence type="ECO:0000256" key="1">
    <source>
        <dbReference type="SAM" id="MobiDB-lite"/>
    </source>
</evidence>
<feature type="region of interest" description="Disordered" evidence="1">
    <location>
        <begin position="1"/>
        <end position="129"/>
    </location>
</feature>
<organism evidence="2 3">
    <name type="scientific">Hirundo rustica rustica</name>
    <dbReference type="NCBI Taxonomy" id="333673"/>
    <lineage>
        <taxon>Eukaryota</taxon>
        <taxon>Metazoa</taxon>
        <taxon>Chordata</taxon>
        <taxon>Craniata</taxon>
        <taxon>Vertebrata</taxon>
        <taxon>Euteleostomi</taxon>
        <taxon>Archelosauria</taxon>
        <taxon>Archosauria</taxon>
        <taxon>Dinosauria</taxon>
        <taxon>Saurischia</taxon>
        <taxon>Theropoda</taxon>
        <taxon>Coelurosauria</taxon>
        <taxon>Aves</taxon>
        <taxon>Neognathae</taxon>
        <taxon>Neoaves</taxon>
        <taxon>Telluraves</taxon>
        <taxon>Australaves</taxon>
        <taxon>Passeriformes</taxon>
        <taxon>Sylvioidea</taxon>
        <taxon>Hirundinidae</taxon>
        <taxon>Hirundo</taxon>
    </lineage>
</organism>
<dbReference type="EMBL" id="QRBI01000105">
    <property type="protein sequence ID" value="RMC14493.1"/>
    <property type="molecule type" value="Genomic_DNA"/>
</dbReference>
<feature type="compositionally biased region" description="Polar residues" evidence="1">
    <location>
        <begin position="112"/>
        <end position="121"/>
    </location>
</feature>
<sequence length="149" mass="15505">MEVTVEADESGSGNDREGIPVSAHDGDDGDDVKREEDSVAESAKGYSLKKDEGWSDRNVPGDNTAQAKEEESGNVAANTEGLDEASEGGKQGCAGGARQGHWKEEEGCGNEGKSSSTNMKAGNNDDVNDGEDFCRWEGGLCGCEGAGKQ</sequence>
<keyword evidence="3" id="KW-1185">Reference proteome</keyword>
<reference evidence="2 3" key="1">
    <citation type="submission" date="2018-07" db="EMBL/GenBank/DDBJ databases">
        <title>A high quality draft genome assembly of the barn swallow (H. rustica rustica).</title>
        <authorList>
            <person name="Formenti G."/>
            <person name="Chiara M."/>
            <person name="Poveda L."/>
            <person name="Francoijs K.-J."/>
            <person name="Bonisoli-Alquati A."/>
            <person name="Canova L."/>
            <person name="Gianfranceschi L."/>
            <person name="Horner D.S."/>
            <person name="Saino N."/>
        </authorList>
    </citation>
    <scope>NUCLEOTIDE SEQUENCE [LARGE SCALE GENOMIC DNA]</scope>
    <source>
        <strain evidence="2">Chelidonia</strain>
        <tissue evidence="2">Blood</tissue>
    </source>
</reference>
<gene>
    <name evidence="2" type="ORF">DUI87_09589</name>
</gene>
<dbReference type="AlphaFoldDB" id="A0A3M0KN64"/>
<proteinExistence type="predicted"/>
<evidence type="ECO:0000313" key="3">
    <source>
        <dbReference type="Proteomes" id="UP000269221"/>
    </source>
</evidence>